<protein>
    <submittedName>
        <fullName evidence="1">Uncharacterized protein</fullName>
    </submittedName>
</protein>
<proteinExistence type="predicted"/>
<reference evidence="1 2" key="1">
    <citation type="submission" date="2014-04" db="EMBL/GenBank/DDBJ databases">
        <title>Genome evolution of avian class.</title>
        <authorList>
            <person name="Zhang G."/>
            <person name="Li C."/>
        </authorList>
    </citation>
    <scope>NUCLEOTIDE SEQUENCE [LARGE SCALE GENOMIC DNA]</scope>
    <source>
        <strain evidence="1">BGI_N332</strain>
    </source>
</reference>
<dbReference type="Proteomes" id="UP000053369">
    <property type="component" value="Unassembled WGS sequence"/>
</dbReference>
<organism evidence="1 2">
    <name type="scientific">Mesitornis unicolor</name>
    <name type="common">brown roatelo</name>
    <dbReference type="NCBI Taxonomy" id="54374"/>
    <lineage>
        <taxon>Eukaryota</taxon>
        <taxon>Metazoa</taxon>
        <taxon>Chordata</taxon>
        <taxon>Craniata</taxon>
        <taxon>Vertebrata</taxon>
        <taxon>Euteleostomi</taxon>
        <taxon>Archelosauria</taxon>
        <taxon>Archosauria</taxon>
        <taxon>Dinosauria</taxon>
        <taxon>Saurischia</taxon>
        <taxon>Theropoda</taxon>
        <taxon>Coelurosauria</taxon>
        <taxon>Aves</taxon>
        <taxon>Neognathae</taxon>
        <taxon>Neoaves</taxon>
        <taxon>Columbimorphae</taxon>
        <taxon>Mesitornithiformes</taxon>
        <taxon>Mesitornithidae</taxon>
        <taxon>Mesitornis</taxon>
    </lineage>
</organism>
<dbReference type="EMBL" id="KK804083">
    <property type="protein sequence ID" value="KFQ30853.1"/>
    <property type="molecule type" value="Genomic_DNA"/>
</dbReference>
<evidence type="ECO:0000313" key="1">
    <source>
        <dbReference type="EMBL" id="KFQ30853.1"/>
    </source>
</evidence>
<feature type="non-terminal residue" evidence="1">
    <location>
        <position position="287"/>
    </location>
</feature>
<dbReference type="AlphaFoldDB" id="A0A091QUJ1"/>
<feature type="non-terminal residue" evidence="1">
    <location>
        <position position="1"/>
    </location>
</feature>
<name>A0A091QUJ1_9AVES</name>
<evidence type="ECO:0000313" key="2">
    <source>
        <dbReference type="Proteomes" id="UP000053369"/>
    </source>
</evidence>
<keyword evidence="2" id="KW-1185">Reference proteome</keyword>
<gene>
    <name evidence="1" type="ORF">N332_11990</name>
</gene>
<sequence>VQGGFLLDVVVRQGAPIFQLLASKDQPLLIGGNAFLVLNLGLHILNGVTGLHLKGDGLASQGFHKDLHATPQAQHKMQGGLLLDVVVRQGAPIFQLLASKDQPLLIRGNAFLVLDLGLHILNGVAGLHLKSDGLASQGLHKDLHATPQAQHKMQGGFLLDVVVRQGAPIFQLLASKDQPLLIRGNAFLVLDLGLHILNGVAGLHLKSDGLASQGLHKDLHATPQAQHKMQGGFLLDVVVRQGAPIFQLLASKDQPLLIRGNAFLVLDLGLHILNGVAGLHLKSDGLA</sequence>
<accession>A0A091QUJ1</accession>